<dbReference type="SUPFAM" id="SSF53448">
    <property type="entry name" value="Nucleotide-diphospho-sugar transferases"/>
    <property type="match status" value="1"/>
</dbReference>
<evidence type="ECO:0008006" key="3">
    <source>
        <dbReference type="Google" id="ProtNLM"/>
    </source>
</evidence>
<dbReference type="RefSeq" id="WP_075084039.1">
    <property type="nucleotide sequence ID" value="NZ_CP042912.1"/>
</dbReference>
<keyword evidence="2" id="KW-1185">Reference proteome</keyword>
<dbReference type="KEGG" id="mff:MFFC18_43000"/>
<gene>
    <name evidence="1" type="ORF">MFFC18_43000</name>
</gene>
<dbReference type="PANTHER" id="PTHR36529">
    <property type="entry name" value="SLL1095 PROTEIN"/>
    <property type="match status" value="1"/>
</dbReference>
<name>A0A5B9PPF9_9BACT</name>
<dbReference type="InterPro" id="IPR018641">
    <property type="entry name" value="Trfase_1_rSAM/seldom-assoc"/>
</dbReference>
<dbReference type="Pfam" id="PF09837">
    <property type="entry name" value="DUF2064"/>
    <property type="match status" value="1"/>
</dbReference>
<evidence type="ECO:0000313" key="1">
    <source>
        <dbReference type="EMBL" id="QEG24381.1"/>
    </source>
</evidence>
<evidence type="ECO:0000313" key="2">
    <source>
        <dbReference type="Proteomes" id="UP000322214"/>
    </source>
</evidence>
<dbReference type="Gene3D" id="3.90.550.10">
    <property type="entry name" value="Spore Coat Polysaccharide Biosynthesis Protein SpsA, Chain A"/>
    <property type="match status" value="1"/>
</dbReference>
<protein>
    <recommendedName>
        <fullName evidence="3">2-phospho-L-lactate guanylyltransferase</fullName>
    </recommendedName>
</protein>
<accession>A0A5B9PPF9</accession>
<dbReference type="Proteomes" id="UP000322214">
    <property type="component" value="Chromosome"/>
</dbReference>
<proteinExistence type="predicted"/>
<dbReference type="InterPro" id="IPR029044">
    <property type="entry name" value="Nucleotide-diphossugar_trans"/>
</dbReference>
<dbReference type="EMBL" id="CP042912">
    <property type="protein sequence ID" value="QEG24381.1"/>
    <property type="molecule type" value="Genomic_DNA"/>
</dbReference>
<dbReference type="AlphaFoldDB" id="A0A5B9PPF9"/>
<dbReference type="NCBIfam" id="TIGR04282">
    <property type="entry name" value="glyco_like_cofC"/>
    <property type="match status" value="1"/>
</dbReference>
<reference evidence="1 2" key="1">
    <citation type="submission" date="2019-08" db="EMBL/GenBank/DDBJ databases">
        <title>Deep-cultivation of Planctomycetes and their phenomic and genomic characterization uncovers novel biology.</title>
        <authorList>
            <person name="Wiegand S."/>
            <person name="Jogler M."/>
            <person name="Boedeker C."/>
            <person name="Pinto D."/>
            <person name="Vollmers J."/>
            <person name="Rivas-Marin E."/>
            <person name="Kohn T."/>
            <person name="Peeters S.H."/>
            <person name="Heuer A."/>
            <person name="Rast P."/>
            <person name="Oberbeckmann S."/>
            <person name="Bunk B."/>
            <person name="Jeske O."/>
            <person name="Meyerdierks A."/>
            <person name="Storesund J.E."/>
            <person name="Kallscheuer N."/>
            <person name="Luecker S."/>
            <person name="Lage O.M."/>
            <person name="Pohl T."/>
            <person name="Merkel B.J."/>
            <person name="Hornburger P."/>
            <person name="Mueller R.-W."/>
            <person name="Bruemmer F."/>
            <person name="Labrenz M."/>
            <person name="Spormann A.M."/>
            <person name="Op den Camp H."/>
            <person name="Overmann J."/>
            <person name="Amann R."/>
            <person name="Jetten M.S.M."/>
            <person name="Mascher T."/>
            <person name="Medema M.H."/>
            <person name="Devos D.P."/>
            <person name="Kaster A.-K."/>
            <person name="Ovreas L."/>
            <person name="Rohde M."/>
            <person name="Galperin M.Y."/>
            <person name="Jogler C."/>
        </authorList>
    </citation>
    <scope>NUCLEOTIDE SEQUENCE [LARGE SCALE GENOMIC DNA]</scope>
    <source>
        <strain evidence="1 2">FC18</strain>
    </source>
</reference>
<organism evidence="1 2">
    <name type="scientific">Mariniblastus fucicola</name>
    <dbReference type="NCBI Taxonomy" id="980251"/>
    <lineage>
        <taxon>Bacteria</taxon>
        <taxon>Pseudomonadati</taxon>
        <taxon>Planctomycetota</taxon>
        <taxon>Planctomycetia</taxon>
        <taxon>Pirellulales</taxon>
        <taxon>Pirellulaceae</taxon>
        <taxon>Mariniblastus</taxon>
    </lineage>
</organism>
<dbReference type="OrthoDB" id="9810303at2"/>
<dbReference type="STRING" id="980251.GCA_001642875_01271"/>
<dbReference type="PANTHER" id="PTHR36529:SF1">
    <property type="entry name" value="GLYCOSYLTRANSFERASE"/>
    <property type="match status" value="1"/>
</dbReference>
<sequence>MADPTTDSPVPSQSRTLGLFAKAWDPGKVKTRLAATLGDEAAVAIYLELLTLHLNRFAAAGSLRSVAYSPATDVTKIRFYELLASLQVADAWDLVAQVESDLGSRMSHFFQQQFDACGDGARVVVIGSDMPRLDSGMVAGAFELLAENDVVFGPSADGGYYLVGLSVMSEAIFRNIQWSTEQVLQQSLEICQRESLSVALLPKLNDIDNEDDLNQELTLLDRSDSDTAIFLDRVQAVMQKASL</sequence>